<dbReference type="GO" id="GO:0005524">
    <property type="term" value="F:ATP binding"/>
    <property type="evidence" value="ECO:0007669"/>
    <property type="project" value="UniProtKB-UniRule"/>
</dbReference>
<evidence type="ECO:0000313" key="6">
    <source>
        <dbReference type="EMBL" id="OBV38355.1"/>
    </source>
</evidence>
<dbReference type="OrthoDB" id="9768004at2"/>
<accession>A0A1A7C0U8</accession>
<dbReference type="PANTHER" id="PTHR23150:SF35">
    <property type="entry name" value="BLL6746 PROTEIN"/>
    <property type="match status" value="1"/>
</dbReference>
<feature type="region of interest" description="Disordered" evidence="4">
    <location>
        <begin position="459"/>
        <end position="507"/>
    </location>
</feature>
<comment type="caution">
    <text evidence="6">The sequence shown here is derived from an EMBL/GenBank/DDBJ whole genome shotgun (WGS) entry which is preliminary data.</text>
</comment>
<dbReference type="Pfam" id="PF03781">
    <property type="entry name" value="FGE-sulfatase"/>
    <property type="match status" value="1"/>
</dbReference>
<dbReference type="PATRIC" id="fig|1747903.4.peg.1901"/>
<dbReference type="Proteomes" id="UP000092713">
    <property type="component" value="Unassembled WGS sequence"/>
</dbReference>
<evidence type="ECO:0000256" key="2">
    <source>
        <dbReference type="ARBA" id="ARBA00022840"/>
    </source>
</evidence>
<dbReference type="EMBL" id="LOCQ01000058">
    <property type="protein sequence ID" value="OBV38355.1"/>
    <property type="molecule type" value="Genomic_DNA"/>
</dbReference>
<dbReference type="InterPro" id="IPR017441">
    <property type="entry name" value="Protein_kinase_ATP_BS"/>
</dbReference>
<dbReference type="PANTHER" id="PTHR23150">
    <property type="entry name" value="SULFATASE MODIFYING FACTOR 1, 2"/>
    <property type="match status" value="1"/>
</dbReference>
<dbReference type="PROSITE" id="PS00108">
    <property type="entry name" value="PROTEIN_KINASE_ST"/>
    <property type="match status" value="1"/>
</dbReference>
<feature type="domain" description="Protein kinase" evidence="5">
    <location>
        <begin position="73"/>
        <end position="330"/>
    </location>
</feature>
<feature type="region of interest" description="Disordered" evidence="4">
    <location>
        <begin position="236"/>
        <end position="260"/>
    </location>
</feature>
<dbReference type="CDD" id="cd14014">
    <property type="entry name" value="STKc_PknB_like"/>
    <property type="match status" value="1"/>
</dbReference>
<dbReference type="SUPFAM" id="SSF56436">
    <property type="entry name" value="C-type lectin-like"/>
    <property type="match status" value="1"/>
</dbReference>
<keyword evidence="7" id="KW-1185">Reference proteome</keyword>
<name>A0A1A7C0U8_9BURK</name>
<dbReference type="Pfam" id="PF00069">
    <property type="entry name" value="Pkinase"/>
    <property type="match status" value="1"/>
</dbReference>
<evidence type="ECO:0000256" key="3">
    <source>
        <dbReference type="PROSITE-ProRule" id="PRU10141"/>
    </source>
</evidence>
<keyword evidence="1 3" id="KW-0547">Nucleotide-binding</keyword>
<dbReference type="InterPro" id="IPR005532">
    <property type="entry name" value="SUMF_dom"/>
</dbReference>
<dbReference type="SUPFAM" id="SSF56112">
    <property type="entry name" value="Protein kinase-like (PK-like)"/>
    <property type="match status" value="1"/>
</dbReference>
<dbReference type="InterPro" id="IPR051043">
    <property type="entry name" value="Sulfatase_Mod_Factor_Kinase"/>
</dbReference>
<dbReference type="PROSITE" id="PS50011">
    <property type="entry name" value="PROTEIN_KINASE_DOM"/>
    <property type="match status" value="1"/>
</dbReference>
<dbReference type="GO" id="GO:0120147">
    <property type="term" value="F:formylglycine-generating oxidase activity"/>
    <property type="evidence" value="ECO:0007669"/>
    <property type="project" value="TreeGrafter"/>
</dbReference>
<feature type="binding site" evidence="3">
    <location>
        <position position="108"/>
    </location>
    <ligand>
        <name>ATP</name>
        <dbReference type="ChEBI" id="CHEBI:30616"/>
    </ligand>
</feature>
<evidence type="ECO:0000259" key="5">
    <source>
        <dbReference type="PROSITE" id="PS50011"/>
    </source>
</evidence>
<dbReference type="RefSeq" id="WP_065309206.1">
    <property type="nucleotide sequence ID" value="NZ_LOCQ01000058.1"/>
</dbReference>
<feature type="compositionally biased region" description="Low complexity" evidence="4">
    <location>
        <begin position="469"/>
        <end position="493"/>
    </location>
</feature>
<feature type="compositionally biased region" description="Low complexity" evidence="4">
    <location>
        <begin position="353"/>
        <end position="364"/>
    </location>
</feature>
<gene>
    <name evidence="6" type="ORF">ASR47_1005310</name>
</gene>
<dbReference type="InterPro" id="IPR016187">
    <property type="entry name" value="CTDL_fold"/>
</dbReference>
<dbReference type="InterPro" id="IPR018649">
    <property type="entry name" value="SHOCT"/>
</dbReference>
<sequence>MMQKARDKLRELRALHDDGLLSEQEFERRKNAILDAEYAPPGAAPAPITLPVRQGTELGFMTGQEIGPQNRRYRLERLIGTGGMGQVWQATDLATHAELGSSEMVALKILPPQLTQSATHARLLIEEATQARKLAHENIVRVYEWAQDPATASYFIIMECLDGEDLEHYLGRQGPLALAAVQELLQPVADALSYAWEKHKLVHRDIKPGNVFLTGKGDVKLLDYGIASRVRNAGSSLGLETPNAGTEGYRAPEAGAHQRQPSPRLDVYAVAVMVYQMLEGRMPFDGVRTAEQLPSAPQALKAAQWQVLQNGFSMTPELRPQSVQALLEMLERAAGPSVEELAEQARQAHARAAEQQKQAALAAEQAKEEARRREEELEQKRKAEAHAAALEKQRLDKLRREQEAQRQFEAEESRKLRKEALRGQLRARREADAATALQEHQQLQRKAIQAKAEAAYRAEQERARKAEASRAATPAVPAAPVAAPPATETPLAESSAPAPTGLLRDDFLDGSGQGPELVCLPSGRFQMGAHEEEHKAALKAGSQQGWLEREKPQHWVGIERGFALAIHPVSVGEWRAFVKATGWQRGISETDWDNPGFVQNEQHPVVGVSWNDAQLYLAWLREKTGQLYRLPSEAEWEYACRAGTRTAFNTGDTISTEQANYDGLYVYNGGARGQYRGGTSARGTFQPNAWGLHDMHGNVWEWVQDIVHDNYEGAPADGSAWEEGGDTSRRVLRGGSWLYHPRYLRSAIRNGFSIVLSNDIVGFRVARQLG</sequence>
<dbReference type="PROSITE" id="PS00107">
    <property type="entry name" value="PROTEIN_KINASE_ATP"/>
    <property type="match status" value="1"/>
</dbReference>
<dbReference type="Gene3D" id="3.90.1580.10">
    <property type="entry name" value="paralog of FGE (formylglycine-generating enzyme)"/>
    <property type="match status" value="1"/>
</dbReference>
<dbReference type="AlphaFoldDB" id="A0A1A7C0U8"/>
<feature type="compositionally biased region" description="Basic and acidic residues" evidence="4">
    <location>
        <begin position="459"/>
        <end position="468"/>
    </location>
</feature>
<evidence type="ECO:0000256" key="1">
    <source>
        <dbReference type="ARBA" id="ARBA00022741"/>
    </source>
</evidence>
<feature type="compositionally biased region" description="Basic and acidic residues" evidence="4">
    <location>
        <begin position="365"/>
        <end position="385"/>
    </location>
</feature>
<dbReference type="InterPro" id="IPR000719">
    <property type="entry name" value="Prot_kinase_dom"/>
</dbReference>
<proteinExistence type="predicted"/>
<dbReference type="InterPro" id="IPR042095">
    <property type="entry name" value="SUMF_sf"/>
</dbReference>
<organism evidence="6 7">
    <name type="scientific">Janthinobacterium psychrotolerans</name>
    <dbReference type="NCBI Taxonomy" id="1747903"/>
    <lineage>
        <taxon>Bacteria</taxon>
        <taxon>Pseudomonadati</taxon>
        <taxon>Pseudomonadota</taxon>
        <taxon>Betaproteobacteria</taxon>
        <taxon>Burkholderiales</taxon>
        <taxon>Oxalobacteraceae</taxon>
        <taxon>Janthinobacterium</taxon>
    </lineage>
</organism>
<dbReference type="STRING" id="1747903.ASR47_1005310"/>
<dbReference type="SMART" id="SM00220">
    <property type="entry name" value="S_TKc"/>
    <property type="match status" value="1"/>
</dbReference>
<dbReference type="InterPro" id="IPR011009">
    <property type="entry name" value="Kinase-like_dom_sf"/>
</dbReference>
<reference evidence="6 7" key="1">
    <citation type="submission" date="2016-04" db="EMBL/GenBank/DDBJ databases">
        <title>Draft genome sequence of Janthinobacterium psychrotolerans sp. nov., isolated from freshwater sediments in Denmark.</title>
        <authorList>
            <person name="Gong X."/>
            <person name="Skrivergaard S."/>
            <person name="Korsgaard B.S."/>
            <person name="Schreiber L."/>
            <person name="Marshall I.P."/>
            <person name="Finster K."/>
            <person name="Schramm A."/>
        </authorList>
    </citation>
    <scope>NUCLEOTIDE SEQUENCE [LARGE SCALE GENOMIC DNA]</scope>
    <source>
        <strain evidence="6 7">S3-2</strain>
    </source>
</reference>
<keyword evidence="2 3" id="KW-0067">ATP-binding</keyword>
<feature type="region of interest" description="Disordered" evidence="4">
    <location>
        <begin position="338"/>
        <end position="385"/>
    </location>
</feature>
<dbReference type="Pfam" id="PF09851">
    <property type="entry name" value="SHOCT"/>
    <property type="match status" value="1"/>
</dbReference>
<dbReference type="GO" id="GO:0004672">
    <property type="term" value="F:protein kinase activity"/>
    <property type="evidence" value="ECO:0007669"/>
    <property type="project" value="InterPro"/>
</dbReference>
<evidence type="ECO:0000256" key="4">
    <source>
        <dbReference type="SAM" id="MobiDB-lite"/>
    </source>
</evidence>
<dbReference type="Gene3D" id="1.10.510.10">
    <property type="entry name" value="Transferase(Phosphotransferase) domain 1"/>
    <property type="match status" value="1"/>
</dbReference>
<dbReference type="InterPro" id="IPR008271">
    <property type="entry name" value="Ser/Thr_kinase_AS"/>
</dbReference>
<evidence type="ECO:0000313" key="7">
    <source>
        <dbReference type="Proteomes" id="UP000092713"/>
    </source>
</evidence>
<protein>
    <submittedName>
        <fullName evidence="6">Formylglycine-generating enzyme, required for sulfatase activity</fullName>
    </submittedName>
</protein>